<dbReference type="GO" id="GO:0006629">
    <property type="term" value="P:lipid metabolic process"/>
    <property type="evidence" value="ECO:0007669"/>
    <property type="project" value="InterPro"/>
</dbReference>
<dbReference type="EMBL" id="JAAIKC010000001">
    <property type="protein sequence ID" value="NEW04444.1"/>
    <property type="molecule type" value="Genomic_DNA"/>
</dbReference>
<comment type="caution">
    <text evidence="2">The sequence shown here is derived from an EMBL/GenBank/DDBJ whole genome shotgun (WGS) entry which is preliminary data.</text>
</comment>
<reference evidence="2" key="1">
    <citation type="submission" date="2020-02" db="EMBL/GenBank/DDBJ databases">
        <authorList>
            <person name="Shen X.-R."/>
            <person name="Zhang Y.-X."/>
        </authorList>
    </citation>
    <scope>NUCLEOTIDE SEQUENCE</scope>
    <source>
        <strain evidence="2">SYP-B3998</strain>
    </source>
</reference>
<dbReference type="GO" id="GO:0008962">
    <property type="term" value="F:phosphatidylglycerophosphatase activity"/>
    <property type="evidence" value="ECO:0007669"/>
    <property type="project" value="InterPro"/>
</dbReference>
<proteinExistence type="predicted"/>
<evidence type="ECO:0000259" key="1">
    <source>
        <dbReference type="Pfam" id="PF04608"/>
    </source>
</evidence>
<dbReference type="Pfam" id="PF04608">
    <property type="entry name" value="PgpA"/>
    <property type="match status" value="1"/>
</dbReference>
<dbReference type="AlphaFoldDB" id="A0A6G3ZRV6"/>
<dbReference type="Gene3D" id="1.10.3760.10">
    <property type="entry name" value="PgpA-like"/>
    <property type="match status" value="2"/>
</dbReference>
<dbReference type="InterPro" id="IPR036681">
    <property type="entry name" value="PgpA-like_sf"/>
</dbReference>
<dbReference type="RefSeq" id="WP_163940045.1">
    <property type="nucleotide sequence ID" value="NZ_JAAIKC010000001.1"/>
</dbReference>
<protein>
    <recommendedName>
        <fullName evidence="1">YutG/PgpA domain-containing protein</fullName>
    </recommendedName>
</protein>
<feature type="domain" description="YutG/PgpA" evidence="1">
    <location>
        <begin position="203"/>
        <end position="309"/>
    </location>
</feature>
<evidence type="ECO:0000313" key="2">
    <source>
        <dbReference type="EMBL" id="NEW04444.1"/>
    </source>
</evidence>
<gene>
    <name evidence="2" type="ORF">GK047_00200</name>
</gene>
<dbReference type="CDD" id="cd06971">
    <property type="entry name" value="PgpA"/>
    <property type="match status" value="1"/>
</dbReference>
<name>A0A6G3ZRV6_9BACL</name>
<accession>A0A6G3ZRV6</accession>
<sequence length="320" mass="35521">MRTFLKEKALVLNEMRDEVFHHFPQADIEAAVARLLVEVKGIKKIPYDLITDTLLGVLSKTETYNVMTTLLELEKKVKHDPELLASMKDSGYNLHRTIAMSICGMYGSGASSLFGFLDCKFRFFFPNKRPKSFVSKGVCALVASTASVVISEKVKEDYTQRNLTLLDSRGVSLDDIVDIVDMLQRPYSPDLERKVCEQHVLAVLRKQQTYHAVQLAIKIDAGVENNEFSKQYNHIVGSDEGLFGVDESIATAIPLMYGTIALTNFGYLDKAKIGIIKELDSDHTGGKCNTFVDDLVCGLVAAACGRLAHNNISTFNKPTD</sequence>
<dbReference type="SUPFAM" id="SSF101307">
    <property type="entry name" value="YutG-like"/>
    <property type="match status" value="1"/>
</dbReference>
<dbReference type="InterPro" id="IPR007686">
    <property type="entry name" value="YutG/PgpA"/>
</dbReference>
<organism evidence="2">
    <name type="scientific">Paenibacillus sp. SYP-B3998</name>
    <dbReference type="NCBI Taxonomy" id="2678564"/>
    <lineage>
        <taxon>Bacteria</taxon>
        <taxon>Bacillati</taxon>
        <taxon>Bacillota</taxon>
        <taxon>Bacilli</taxon>
        <taxon>Bacillales</taxon>
        <taxon>Paenibacillaceae</taxon>
        <taxon>Paenibacillus</taxon>
    </lineage>
</organism>